<feature type="active site" description="Cysteine sulfenic acid (-SOH) intermediate" evidence="5">
    <location>
        <position position="49"/>
    </location>
</feature>
<keyword evidence="9" id="KW-1185">Reference proteome</keyword>
<keyword evidence="2 6" id="KW-0049">Antioxidant</keyword>
<dbReference type="OrthoDB" id="9800621at2"/>
<comment type="catalytic activity">
    <reaction evidence="6">
        <text>a hydroperoxide + 2 glutathione = an alcohol + glutathione disulfide + H2O</text>
        <dbReference type="Rhea" id="RHEA:62632"/>
        <dbReference type="ChEBI" id="CHEBI:15377"/>
        <dbReference type="ChEBI" id="CHEBI:30879"/>
        <dbReference type="ChEBI" id="CHEBI:35924"/>
        <dbReference type="ChEBI" id="CHEBI:57925"/>
        <dbReference type="ChEBI" id="CHEBI:58297"/>
        <dbReference type="EC" id="1.11.1.27"/>
    </reaction>
</comment>
<dbReference type="InterPro" id="IPR036249">
    <property type="entry name" value="Thioredoxin-like_sf"/>
</dbReference>
<accession>A0A1X7NVA4</accession>
<keyword evidence="4 6" id="KW-0676">Redox-active center</keyword>
<dbReference type="GO" id="GO:0034599">
    <property type="term" value="P:cellular response to oxidative stress"/>
    <property type="evidence" value="ECO:0007669"/>
    <property type="project" value="InterPro"/>
</dbReference>
<proteinExistence type="inferred from homology"/>
<dbReference type="PANTHER" id="PTHR10430">
    <property type="entry name" value="PEROXIREDOXIN"/>
    <property type="match status" value="1"/>
</dbReference>
<dbReference type="Pfam" id="PF08534">
    <property type="entry name" value="Redoxin"/>
    <property type="match status" value="1"/>
</dbReference>
<evidence type="ECO:0000256" key="2">
    <source>
        <dbReference type="ARBA" id="ARBA00022862"/>
    </source>
</evidence>
<evidence type="ECO:0000256" key="4">
    <source>
        <dbReference type="ARBA" id="ARBA00023284"/>
    </source>
</evidence>
<dbReference type="RefSeq" id="WP_085464493.1">
    <property type="nucleotide sequence ID" value="NZ_FXBL01000004.1"/>
</dbReference>
<dbReference type="EC" id="1.11.1.27" evidence="6"/>
<evidence type="ECO:0000313" key="9">
    <source>
        <dbReference type="Proteomes" id="UP000193083"/>
    </source>
</evidence>
<evidence type="ECO:0000256" key="1">
    <source>
        <dbReference type="ARBA" id="ARBA00022559"/>
    </source>
</evidence>
<dbReference type="AlphaFoldDB" id="A0A1X7NVA4"/>
<protein>
    <recommendedName>
        <fullName evidence="6">Glutathione-dependent peroxiredoxin</fullName>
        <ecNumber evidence="6">1.11.1.27</ecNumber>
    </recommendedName>
</protein>
<dbReference type="EMBL" id="FXBL01000004">
    <property type="protein sequence ID" value="SMH41391.1"/>
    <property type="molecule type" value="Genomic_DNA"/>
</dbReference>
<keyword evidence="1 6" id="KW-0575">Peroxidase</keyword>
<evidence type="ECO:0000256" key="3">
    <source>
        <dbReference type="ARBA" id="ARBA00023002"/>
    </source>
</evidence>
<feature type="domain" description="Thioredoxin" evidence="7">
    <location>
        <begin position="3"/>
        <end position="161"/>
    </location>
</feature>
<dbReference type="GO" id="GO:0005737">
    <property type="term" value="C:cytoplasm"/>
    <property type="evidence" value="ECO:0007669"/>
    <property type="project" value="TreeGrafter"/>
</dbReference>
<evidence type="ECO:0000256" key="5">
    <source>
        <dbReference type="PIRSR" id="PIRSR637944-1"/>
    </source>
</evidence>
<dbReference type="GO" id="GO:0042744">
    <property type="term" value="P:hydrogen peroxide catabolic process"/>
    <property type="evidence" value="ECO:0007669"/>
    <property type="project" value="TreeGrafter"/>
</dbReference>
<dbReference type="GO" id="GO:0008379">
    <property type="term" value="F:thioredoxin peroxidase activity"/>
    <property type="evidence" value="ECO:0007669"/>
    <property type="project" value="InterPro"/>
</dbReference>
<evidence type="ECO:0000256" key="6">
    <source>
        <dbReference type="RuleBase" id="RU366011"/>
    </source>
</evidence>
<name>A0A1X7NVA4_9HYPH</name>
<evidence type="ECO:0000259" key="7">
    <source>
        <dbReference type="PROSITE" id="PS51352"/>
    </source>
</evidence>
<sequence length="161" mass="16755">MTIAPGEKLPDATLKTMTDDGAANVSTGDFFAGKKVVLFGVPGAFTPTCSMNHLPGFLENHDAILAKGADAIAVVSVNDVFVMNAWSKSAGNDGKITFLADGSADFAKAAGLDNDLSKAGMGTRYKRFSMIVDDGVVKTLNIEETPGKAEISGAARILEQL</sequence>
<dbReference type="PANTHER" id="PTHR10430:SF16">
    <property type="entry name" value="PEROXIREDOXIN-5, MITOCHONDRIAL"/>
    <property type="match status" value="1"/>
</dbReference>
<dbReference type="SUPFAM" id="SSF52833">
    <property type="entry name" value="Thioredoxin-like"/>
    <property type="match status" value="1"/>
</dbReference>
<dbReference type="InterPro" id="IPR013766">
    <property type="entry name" value="Thioredoxin_domain"/>
</dbReference>
<gene>
    <name evidence="8" type="ORF">SAMN02982922_2557</name>
</gene>
<evidence type="ECO:0000313" key="8">
    <source>
        <dbReference type="EMBL" id="SMH41391.1"/>
    </source>
</evidence>
<dbReference type="InterPro" id="IPR037944">
    <property type="entry name" value="PRX5-like"/>
</dbReference>
<dbReference type="PROSITE" id="PS51352">
    <property type="entry name" value="THIOREDOXIN_2"/>
    <property type="match status" value="1"/>
</dbReference>
<comment type="function">
    <text evidence="6">Thiol-specific peroxidase that catalyzes the reduction of hydrogen peroxide and organic hydroperoxides to water and alcohols, respectively. Plays a role in cell protection against oxidative stress by detoxifying peroxides.</text>
</comment>
<comment type="similarity">
    <text evidence="6">Belongs to the peroxiredoxin family. Prx5 subfamily.</text>
</comment>
<dbReference type="InterPro" id="IPR013740">
    <property type="entry name" value="Redoxin"/>
</dbReference>
<dbReference type="FunFam" id="3.40.30.10:FF:000020">
    <property type="entry name" value="Peroxiredoxin"/>
    <property type="match status" value="1"/>
</dbReference>
<dbReference type="Gene3D" id="3.40.30.10">
    <property type="entry name" value="Glutaredoxin"/>
    <property type="match status" value="1"/>
</dbReference>
<organism evidence="8 9">
    <name type="scientific">Mesorhizobium australicum</name>
    <dbReference type="NCBI Taxonomy" id="536018"/>
    <lineage>
        <taxon>Bacteria</taxon>
        <taxon>Pseudomonadati</taxon>
        <taxon>Pseudomonadota</taxon>
        <taxon>Alphaproteobacteria</taxon>
        <taxon>Hyphomicrobiales</taxon>
        <taxon>Phyllobacteriaceae</taxon>
        <taxon>Mesorhizobium</taxon>
    </lineage>
</organism>
<reference evidence="8 9" key="1">
    <citation type="submission" date="2017-04" db="EMBL/GenBank/DDBJ databases">
        <authorList>
            <person name="Afonso C.L."/>
            <person name="Miller P.J."/>
            <person name="Scott M.A."/>
            <person name="Spackman E."/>
            <person name="Goraichik I."/>
            <person name="Dimitrov K.M."/>
            <person name="Suarez D.L."/>
            <person name="Swayne D.E."/>
        </authorList>
    </citation>
    <scope>NUCLEOTIDE SEQUENCE [LARGE SCALE GENOMIC DNA]</scope>
    <source>
        <strain evidence="8 9">B5P</strain>
    </source>
</reference>
<dbReference type="GO" id="GO:0045454">
    <property type="term" value="P:cell redox homeostasis"/>
    <property type="evidence" value="ECO:0007669"/>
    <property type="project" value="TreeGrafter"/>
</dbReference>
<dbReference type="Proteomes" id="UP000193083">
    <property type="component" value="Unassembled WGS sequence"/>
</dbReference>
<keyword evidence="3 6" id="KW-0560">Oxidoreductase</keyword>
<dbReference type="CDD" id="cd03013">
    <property type="entry name" value="PRX5_like"/>
    <property type="match status" value="1"/>
</dbReference>